<keyword evidence="8 11" id="KW-0472">Membrane</keyword>
<feature type="signal peptide" evidence="14">
    <location>
        <begin position="1"/>
        <end position="37"/>
    </location>
</feature>
<dbReference type="Gene3D" id="2.170.130.10">
    <property type="entry name" value="TonB-dependent receptor, plug domain"/>
    <property type="match status" value="1"/>
</dbReference>
<keyword evidence="6 14" id="KW-0732">Signal</keyword>
<evidence type="ECO:0000256" key="3">
    <source>
        <dbReference type="ARBA" id="ARBA00022448"/>
    </source>
</evidence>
<evidence type="ECO:0000259" key="15">
    <source>
        <dbReference type="Pfam" id="PF00593"/>
    </source>
</evidence>
<evidence type="ECO:0000259" key="16">
    <source>
        <dbReference type="Pfam" id="PF07715"/>
    </source>
</evidence>
<dbReference type="PROSITE" id="PS01156">
    <property type="entry name" value="TONB_DEPENDENT_REC_2"/>
    <property type="match status" value="1"/>
</dbReference>
<evidence type="ECO:0000256" key="2">
    <source>
        <dbReference type="ARBA" id="ARBA00009810"/>
    </source>
</evidence>
<feature type="short sequence motif" description="TonB C-terminal box" evidence="12">
    <location>
        <begin position="707"/>
        <end position="724"/>
    </location>
</feature>
<dbReference type="InterPro" id="IPR000531">
    <property type="entry name" value="Beta-barrel_TonB"/>
</dbReference>
<name>A0ABW4Z0N7_9HYPH</name>
<protein>
    <submittedName>
        <fullName evidence="17">TonB-dependent receptor domain-containing protein</fullName>
    </submittedName>
</protein>
<accession>A0ABW4Z0N7</accession>
<evidence type="ECO:0000256" key="13">
    <source>
        <dbReference type="RuleBase" id="RU003357"/>
    </source>
</evidence>
<evidence type="ECO:0000313" key="17">
    <source>
        <dbReference type="EMBL" id="MFD2141973.1"/>
    </source>
</evidence>
<comment type="subcellular location">
    <subcellularLocation>
        <location evidence="1 11">Cell outer membrane</location>
        <topology evidence="1 11">Multi-pass membrane protein</topology>
    </subcellularLocation>
</comment>
<evidence type="ECO:0000256" key="1">
    <source>
        <dbReference type="ARBA" id="ARBA00004571"/>
    </source>
</evidence>
<dbReference type="Pfam" id="PF07715">
    <property type="entry name" value="Plug"/>
    <property type="match status" value="1"/>
</dbReference>
<dbReference type="InterPro" id="IPR012910">
    <property type="entry name" value="Plug_dom"/>
</dbReference>
<evidence type="ECO:0000256" key="8">
    <source>
        <dbReference type="ARBA" id="ARBA00023136"/>
    </source>
</evidence>
<dbReference type="Pfam" id="PF00593">
    <property type="entry name" value="TonB_dep_Rec_b-barrel"/>
    <property type="match status" value="1"/>
</dbReference>
<dbReference type="InterPro" id="IPR037066">
    <property type="entry name" value="Plug_dom_sf"/>
</dbReference>
<dbReference type="InterPro" id="IPR039426">
    <property type="entry name" value="TonB-dep_rcpt-like"/>
</dbReference>
<keyword evidence="5 11" id="KW-0812">Transmembrane</keyword>
<dbReference type="NCBIfam" id="TIGR01785">
    <property type="entry name" value="TonB-hemin"/>
    <property type="match status" value="1"/>
</dbReference>
<reference evidence="18" key="1">
    <citation type="journal article" date="2019" name="Int. J. Syst. Evol. Microbiol.">
        <title>The Global Catalogue of Microorganisms (GCM) 10K type strain sequencing project: providing services to taxonomists for standard genome sequencing and annotation.</title>
        <authorList>
            <consortium name="The Broad Institute Genomics Platform"/>
            <consortium name="The Broad Institute Genome Sequencing Center for Infectious Disease"/>
            <person name="Wu L."/>
            <person name="Ma J."/>
        </authorList>
    </citation>
    <scope>NUCLEOTIDE SEQUENCE [LARGE SCALE GENOMIC DNA]</scope>
    <source>
        <strain evidence="18">CCM 7435</strain>
    </source>
</reference>
<feature type="chain" id="PRO_5046873341" evidence="14">
    <location>
        <begin position="38"/>
        <end position="724"/>
    </location>
</feature>
<dbReference type="InterPro" id="IPR036942">
    <property type="entry name" value="Beta-barrel_TonB_sf"/>
</dbReference>
<dbReference type="RefSeq" id="WP_213351616.1">
    <property type="nucleotide sequence ID" value="NZ_JAHBGB010000006.1"/>
</dbReference>
<evidence type="ECO:0000313" key="18">
    <source>
        <dbReference type="Proteomes" id="UP001597299"/>
    </source>
</evidence>
<keyword evidence="3 11" id="KW-0813">Transport</keyword>
<keyword evidence="9 17" id="KW-0675">Receptor</keyword>
<evidence type="ECO:0000256" key="12">
    <source>
        <dbReference type="PROSITE-ProRule" id="PRU10144"/>
    </source>
</evidence>
<comment type="similarity">
    <text evidence="2 11 13">Belongs to the TonB-dependent receptor family.</text>
</comment>
<keyword evidence="18" id="KW-1185">Reference proteome</keyword>
<evidence type="ECO:0000256" key="11">
    <source>
        <dbReference type="PROSITE-ProRule" id="PRU01360"/>
    </source>
</evidence>
<dbReference type="InterPro" id="IPR010917">
    <property type="entry name" value="TonB_rcpt_CS"/>
</dbReference>
<comment type="caution">
    <text evidence="17">The sequence shown here is derived from an EMBL/GenBank/DDBJ whole genome shotgun (WGS) entry which is preliminary data.</text>
</comment>
<dbReference type="PANTHER" id="PTHR30069">
    <property type="entry name" value="TONB-DEPENDENT OUTER MEMBRANE RECEPTOR"/>
    <property type="match status" value="1"/>
</dbReference>
<evidence type="ECO:0000256" key="6">
    <source>
        <dbReference type="ARBA" id="ARBA00022729"/>
    </source>
</evidence>
<dbReference type="CDD" id="cd01347">
    <property type="entry name" value="ligand_gated_channel"/>
    <property type="match status" value="1"/>
</dbReference>
<dbReference type="PANTHER" id="PTHR30069:SF41">
    <property type="entry name" value="HEME_HEMOPEXIN UTILIZATION PROTEIN C"/>
    <property type="match status" value="1"/>
</dbReference>
<evidence type="ECO:0000256" key="14">
    <source>
        <dbReference type="SAM" id="SignalP"/>
    </source>
</evidence>
<feature type="domain" description="TonB-dependent receptor-like beta-barrel" evidence="15">
    <location>
        <begin position="276"/>
        <end position="690"/>
    </location>
</feature>
<keyword evidence="10 11" id="KW-0998">Cell outer membrane</keyword>
<dbReference type="SUPFAM" id="SSF56935">
    <property type="entry name" value="Porins"/>
    <property type="match status" value="1"/>
</dbReference>
<evidence type="ECO:0000256" key="10">
    <source>
        <dbReference type="ARBA" id="ARBA00023237"/>
    </source>
</evidence>
<evidence type="ECO:0000256" key="7">
    <source>
        <dbReference type="ARBA" id="ARBA00023077"/>
    </source>
</evidence>
<proteinExistence type="inferred from homology"/>
<dbReference type="EMBL" id="JBHUHD010000001">
    <property type="protein sequence ID" value="MFD2141973.1"/>
    <property type="molecule type" value="Genomic_DNA"/>
</dbReference>
<gene>
    <name evidence="17" type="ORF">ACFSNC_16310</name>
</gene>
<organism evidence="17 18">
    <name type="scientific">Ancylobacter oerskovii</name>
    <dbReference type="NCBI Taxonomy" id="459519"/>
    <lineage>
        <taxon>Bacteria</taxon>
        <taxon>Pseudomonadati</taxon>
        <taxon>Pseudomonadota</taxon>
        <taxon>Alphaproteobacteria</taxon>
        <taxon>Hyphomicrobiales</taxon>
        <taxon>Xanthobacteraceae</taxon>
        <taxon>Ancylobacter</taxon>
    </lineage>
</organism>
<dbReference type="InterPro" id="IPR006311">
    <property type="entry name" value="TAT_signal"/>
</dbReference>
<dbReference type="PROSITE" id="PS52016">
    <property type="entry name" value="TONB_DEPENDENT_REC_3"/>
    <property type="match status" value="1"/>
</dbReference>
<feature type="domain" description="TonB-dependent receptor plug" evidence="16">
    <location>
        <begin position="81"/>
        <end position="187"/>
    </location>
</feature>
<evidence type="ECO:0000256" key="9">
    <source>
        <dbReference type="ARBA" id="ARBA00023170"/>
    </source>
</evidence>
<dbReference type="PROSITE" id="PS51318">
    <property type="entry name" value="TAT"/>
    <property type="match status" value="1"/>
</dbReference>
<dbReference type="InterPro" id="IPR011276">
    <property type="entry name" value="TonB_haem/Hb_rcpt"/>
</dbReference>
<evidence type="ECO:0000256" key="4">
    <source>
        <dbReference type="ARBA" id="ARBA00022452"/>
    </source>
</evidence>
<dbReference type="Gene3D" id="2.40.170.20">
    <property type="entry name" value="TonB-dependent receptor, beta-barrel domain"/>
    <property type="match status" value="1"/>
</dbReference>
<keyword evidence="7 13" id="KW-0798">TonB box</keyword>
<sequence length="724" mass="78005">MAATFPRAGARRRPLSRRSALLGISLTALLAATPALAQQAATAASGTAASGTGATAAATEAEALPTVTVQGADGRLVSDPYSTPSAVSTVNMLNNLNQSSRLDTVLRTVPGTFTEQSTSNPGVAINIRGFQGFGRVNMMIDGVRQNFRFVGHEASGFAYVDEQLLAGVDIARGAVSTAGGAGALAGAADMRTLGVDDIIKPGNQWGAIGNLTWGSNGQGWQEMFAGAAKLNDRVSVAVAIANSSPTNYENGAGQMVPYTWQNLSSGLLKSDIKLTDDSTLKLGAVFYNNFFYANSADQQITNNTYTAKYHYDPDSELIDFRFNAYYNDLTMTYLNTPRTTSNSRGRVIEDQGWGFDTSNTSNFMWGEVAVSTINGFEYFYDDVSASNSVNPANYGGVNPAGTSSVGGVFSETTFSYNIVDFILGLRYDFYTLDGSGYENLPGGAVPIGPWEVNESDGRFDPKFTLAINPYDWLQPYVTYAETMRAPTVSETMVGGEHPGGANQSYSANPYLQPEISKGWEFGVNIRKDGLFTANDQFRLKADYFSNDISNYIVTCLGGRSTQTFFCNVDGTSQVSGVELEATYDARTFFASASFTHNDNDLPPQTQGFGTNQYLPDNIFSMTAGLRFLDEKLTIGGRYSFYSQSTLIGFNPTFTGAAISSTPSPSYNLFDLFGSYQINDRLTFRVDATNLFDEDYTPALSVNPTGFTGNTGEGRTVLMSLRAHF</sequence>
<evidence type="ECO:0000256" key="5">
    <source>
        <dbReference type="ARBA" id="ARBA00022692"/>
    </source>
</evidence>
<dbReference type="Proteomes" id="UP001597299">
    <property type="component" value="Unassembled WGS sequence"/>
</dbReference>
<keyword evidence="4 11" id="KW-1134">Transmembrane beta strand</keyword>